<proteinExistence type="predicted"/>
<dbReference type="InterPro" id="IPR036397">
    <property type="entry name" value="RNaseH_sf"/>
</dbReference>
<gene>
    <name evidence="1" type="ORF">NQ318_006676</name>
</gene>
<evidence type="ECO:0008006" key="3">
    <source>
        <dbReference type="Google" id="ProtNLM"/>
    </source>
</evidence>
<dbReference type="Gene3D" id="3.30.420.10">
    <property type="entry name" value="Ribonuclease H-like superfamily/Ribonuclease H"/>
    <property type="match status" value="1"/>
</dbReference>
<dbReference type="AlphaFoldDB" id="A0AAV8YSK5"/>
<sequence>MLQRLIDDDGFLRNIVFSDEATFYLDGTVNRQNYRYWSPENPHWKMETRSQFPQNVNVWAGIVGNRILGPFVIKGALTGENLKLL</sequence>
<evidence type="ECO:0000313" key="1">
    <source>
        <dbReference type="EMBL" id="KAJ8953826.1"/>
    </source>
</evidence>
<dbReference type="EMBL" id="JAPWTK010000053">
    <property type="protein sequence ID" value="KAJ8953826.1"/>
    <property type="molecule type" value="Genomic_DNA"/>
</dbReference>
<dbReference type="Proteomes" id="UP001162162">
    <property type="component" value="Unassembled WGS sequence"/>
</dbReference>
<organism evidence="1 2">
    <name type="scientific">Aromia moschata</name>
    <dbReference type="NCBI Taxonomy" id="1265417"/>
    <lineage>
        <taxon>Eukaryota</taxon>
        <taxon>Metazoa</taxon>
        <taxon>Ecdysozoa</taxon>
        <taxon>Arthropoda</taxon>
        <taxon>Hexapoda</taxon>
        <taxon>Insecta</taxon>
        <taxon>Pterygota</taxon>
        <taxon>Neoptera</taxon>
        <taxon>Endopterygota</taxon>
        <taxon>Coleoptera</taxon>
        <taxon>Polyphaga</taxon>
        <taxon>Cucujiformia</taxon>
        <taxon>Chrysomeloidea</taxon>
        <taxon>Cerambycidae</taxon>
        <taxon>Cerambycinae</taxon>
        <taxon>Callichromatini</taxon>
        <taxon>Aromia</taxon>
    </lineage>
</organism>
<accession>A0AAV8YSK5</accession>
<dbReference type="PANTHER" id="PTHR47326">
    <property type="entry name" value="TRANSPOSABLE ELEMENT TC3 TRANSPOSASE-LIKE PROTEIN"/>
    <property type="match status" value="1"/>
</dbReference>
<reference evidence="1" key="1">
    <citation type="journal article" date="2023" name="Insect Mol. Biol.">
        <title>Genome sequencing provides insights into the evolution of gene families encoding plant cell wall-degrading enzymes in longhorned beetles.</title>
        <authorList>
            <person name="Shin N.R."/>
            <person name="Okamura Y."/>
            <person name="Kirsch R."/>
            <person name="Pauchet Y."/>
        </authorList>
    </citation>
    <scope>NUCLEOTIDE SEQUENCE</scope>
    <source>
        <strain evidence="1">AMC_N1</strain>
    </source>
</reference>
<comment type="caution">
    <text evidence="1">The sequence shown here is derived from an EMBL/GenBank/DDBJ whole genome shotgun (WGS) entry which is preliminary data.</text>
</comment>
<dbReference type="GO" id="GO:0003676">
    <property type="term" value="F:nucleic acid binding"/>
    <property type="evidence" value="ECO:0007669"/>
    <property type="project" value="InterPro"/>
</dbReference>
<protein>
    <recommendedName>
        <fullName evidence="3">Transposase</fullName>
    </recommendedName>
</protein>
<dbReference type="PANTHER" id="PTHR47326:SF1">
    <property type="entry name" value="HTH PSQ-TYPE DOMAIN-CONTAINING PROTEIN"/>
    <property type="match status" value="1"/>
</dbReference>
<name>A0AAV8YSK5_9CUCU</name>
<evidence type="ECO:0000313" key="2">
    <source>
        <dbReference type="Proteomes" id="UP001162162"/>
    </source>
</evidence>
<keyword evidence="2" id="KW-1185">Reference proteome</keyword>